<evidence type="ECO:0000259" key="3">
    <source>
        <dbReference type="PROSITE" id="PS50157"/>
    </source>
</evidence>
<dbReference type="Proteomes" id="UP000799539">
    <property type="component" value="Unassembled WGS sequence"/>
</dbReference>
<evidence type="ECO:0000313" key="5">
    <source>
        <dbReference type="Proteomes" id="UP000799539"/>
    </source>
</evidence>
<dbReference type="OrthoDB" id="2687452at2759"/>
<dbReference type="GO" id="GO:0008270">
    <property type="term" value="F:zinc ion binding"/>
    <property type="evidence" value="ECO:0007669"/>
    <property type="project" value="UniProtKB-KW"/>
</dbReference>
<feature type="domain" description="C2H2-type" evidence="3">
    <location>
        <begin position="170"/>
        <end position="200"/>
    </location>
</feature>
<gene>
    <name evidence="4" type="ORF">CERZMDRAFT_92096</name>
</gene>
<dbReference type="SMART" id="SM00355">
    <property type="entry name" value="ZnF_C2H2"/>
    <property type="match status" value="2"/>
</dbReference>
<organism evidence="4 5">
    <name type="scientific">Cercospora zeae-maydis SCOH1-5</name>
    <dbReference type="NCBI Taxonomy" id="717836"/>
    <lineage>
        <taxon>Eukaryota</taxon>
        <taxon>Fungi</taxon>
        <taxon>Dikarya</taxon>
        <taxon>Ascomycota</taxon>
        <taxon>Pezizomycotina</taxon>
        <taxon>Dothideomycetes</taxon>
        <taxon>Dothideomycetidae</taxon>
        <taxon>Mycosphaerellales</taxon>
        <taxon>Mycosphaerellaceae</taxon>
        <taxon>Cercospora</taxon>
    </lineage>
</organism>
<feature type="region of interest" description="Disordered" evidence="2">
    <location>
        <begin position="241"/>
        <end position="263"/>
    </location>
</feature>
<evidence type="ECO:0000256" key="2">
    <source>
        <dbReference type="SAM" id="MobiDB-lite"/>
    </source>
</evidence>
<dbReference type="Gene3D" id="3.30.160.60">
    <property type="entry name" value="Classic Zinc Finger"/>
    <property type="match status" value="1"/>
</dbReference>
<proteinExistence type="predicted"/>
<keyword evidence="1" id="KW-0863">Zinc-finger</keyword>
<keyword evidence="1" id="KW-0479">Metal-binding</keyword>
<dbReference type="AlphaFoldDB" id="A0A6A6FVE1"/>
<accession>A0A6A6FVE1</accession>
<feature type="compositionally biased region" description="Basic residues" evidence="2">
    <location>
        <begin position="148"/>
        <end position="166"/>
    </location>
</feature>
<evidence type="ECO:0000313" key="4">
    <source>
        <dbReference type="EMBL" id="KAF2217446.1"/>
    </source>
</evidence>
<protein>
    <recommendedName>
        <fullName evidence="3">C2H2-type domain-containing protein</fullName>
    </recommendedName>
</protein>
<dbReference type="PROSITE" id="PS50157">
    <property type="entry name" value="ZINC_FINGER_C2H2_2"/>
    <property type="match status" value="1"/>
</dbReference>
<keyword evidence="5" id="KW-1185">Reference proteome</keyword>
<name>A0A6A6FVE1_9PEZI</name>
<keyword evidence="1" id="KW-0862">Zinc</keyword>
<feature type="compositionally biased region" description="Low complexity" evidence="2">
    <location>
        <begin position="250"/>
        <end position="263"/>
    </location>
</feature>
<dbReference type="InterPro" id="IPR013087">
    <property type="entry name" value="Znf_C2H2_type"/>
</dbReference>
<sequence length="263" mass="28507">MSSTNDHVSETEAGLDSFDAMSPWSAHVATALSSFQSDMAYAADDTFGVTQSDMAVNEVQGLLGLGAECVDNIGTWTDGLQTSHRDQFEPDPAWFTQDFTVYASPGTLQHFPNQTASRAIEGAAVLLAPSIVLSPPVSSASHTPLPNKKVKHTRSIPRAPSRKRSSRPAIPCSVTACQKTFTRASDLDRHVRNVHGQSNEHYSCVSHRCLYRTRRKDKMQEHCQKVHAYARGAESFDTIAEDAGPFTPLSSSGSVSTHDSSSP</sequence>
<reference evidence="4" key="1">
    <citation type="journal article" date="2020" name="Stud. Mycol.">
        <title>101 Dothideomycetes genomes: a test case for predicting lifestyles and emergence of pathogens.</title>
        <authorList>
            <person name="Haridas S."/>
            <person name="Albert R."/>
            <person name="Binder M."/>
            <person name="Bloem J."/>
            <person name="Labutti K."/>
            <person name="Salamov A."/>
            <person name="Andreopoulos B."/>
            <person name="Baker S."/>
            <person name="Barry K."/>
            <person name="Bills G."/>
            <person name="Bluhm B."/>
            <person name="Cannon C."/>
            <person name="Castanera R."/>
            <person name="Culley D."/>
            <person name="Daum C."/>
            <person name="Ezra D."/>
            <person name="Gonzalez J."/>
            <person name="Henrissat B."/>
            <person name="Kuo A."/>
            <person name="Liang C."/>
            <person name="Lipzen A."/>
            <person name="Lutzoni F."/>
            <person name="Magnuson J."/>
            <person name="Mondo S."/>
            <person name="Nolan M."/>
            <person name="Ohm R."/>
            <person name="Pangilinan J."/>
            <person name="Park H.-J."/>
            <person name="Ramirez L."/>
            <person name="Alfaro M."/>
            <person name="Sun H."/>
            <person name="Tritt A."/>
            <person name="Yoshinaga Y."/>
            <person name="Zwiers L.-H."/>
            <person name="Turgeon B."/>
            <person name="Goodwin S."/>
            <person name="Spatafora J."/>
            <person name="Crous P."/>
            <person name="Grigoriev I."/>
        </authorList>
    </citation>
    <scope>NUCLEOTIDE SEQUENCE</scope>
    <source>
        <strain evidence="4">SCOH1-5</strain>
    </source>
</reference>
<feature type="region of interest" description="Disordered" evidence="2">
    <location>
        <begin position="137"/>
        <end position="168"/>
    </location>
</feature>
<dbReference type="PROSITE" id="PS00028">
    <property type="entry name" value="ZINC_FINGER_C2H2_1"/>
    <property type="match status" value="1"/>
</dbReference>
<evidence type="ECO:0000256" key="1">
    <source>
        <dbReference type="PROSITE-ProRule" id="PRU00042"/>
    </source>
</evidence>
<dbReference type="EMBL" id="ML992662">
    <property type="protein sequence ID" value="KAF2217446.1"/>
    <property type="molecule type" value="Genomic_DNA"/>
</dbReference>